<keyword evidence="2" id="KW-0812">Transmembrane</keyword>
<feature type="region of interest" description="Disordered" evidence="1">
    <location>
        <begin position="41"/>
        <end position="63"/>
    </location>
</feature>
<evidence type="ECO:0000313" key="4">
    <source>
        <dbReference type="Proteomes" id="UP000634206"/>
    </source>
</evidence>
<name>A0AAE2S9M0_9BACT</name>
<organism evidence="3 4">
    <name type="scientific">Oceaniferula flava</name>
    <dbReference type="NCBI Taxonomy" id="2800421"/>
    <lineage>
        <taxon>Bacteria</taxon>
        <taxon>Pseudomonadati</taxon>
        <taxon>Verrucomicrobiota</taxon>
        <taxon>Verrucomicrobiia</taxon>
        <taxon>Verrucomicrobiales</taxon>
        <taxon>Verrucomicrobiaceae</taxon>
        <taxon>Oceaniferula</taxon>
    </lineage>
</organism>
<dbReference type="AlphaFoldDB" id="A0AAE2S9M0"/>
<dbReference type="RefSeq" id="WP_309488254.1">
    <property type="nucleotide sequence ID" value="NZ_JAENIG010000001.1"/>
</dbReference>
<keyword evidence="2" id="KW-0472">Membrane</keyword>
<feature type="transmembrane region" description="Helical" evidence="2">
    <location>
        <begin position="15"/>
        <end position="35"/>
    </location>
</feature>
<evidence type="ECO:0000256" key="1">
    <source>
        <dbReference type="SAM" id="MobiDB-lite"/>
    </source>
</evidence>
<accession>A0AAE2S9M0</accession>
<keyword evidence="4" id="KW-1185">Reference proteome</keyword>
<evidence type="ECO:0000313" key="3">
    <source>
        <dbReference type="EMBL" id="MBK1853658.1"/>
    </source>
</evidence>
<sequence length="146" mass="16764">MEQSEKPETNTRKSLFSIVALLGILMLVIYGSPLLKEKLREYSDKKASEEQESAETEVSPQPQVPEALTQWLPLVTEQLPKLDNGSARYQLRHLRMNDDQSCLLLDLQEGEHGRPFDLILERDQFGRYISRDSDIPVKIYPPTEGH</sequence>
<gene>
    <name evidence="3" type="ORF">JIN83_01690</name>
</gene>
<dbReference type="EMBL" id="JAENIG010000001">
    <property type="protein sequence ID" value="MBK1853658.1"/>
    <property type="molecule type" value="Genomic_DNA"/>
</dbReference>
<keyword evidence="2" id="KW-1133">Transmembrane helix</keyword>
<proteinExistence type="predicted"/>
<comment type="caution">
    <text evidence="3">The sequence shown here is derived from an EMBL/GenBank/DDBJ whole genome shotgun (WGS) entry which is preliminary data.</text>
</comment>
<evidence type="ECO:0000256" key="2">
    <source>
        <dbReference type="SAM" id="Phobius"/>
    </source>
</evidence>
<dbReference type="Proteomes" id="UP000634206">
    <property type="component" value="Unassembled WGS sequence"/>
</dbReference>
<reference evidence="3" key="1">
    <citation type="submission" date="2021-01" db="EMBL/GenBank/DDBJ databases">
        <title>Modified the classification status of verrucomicrobia.</title>
        <authorList>
            <person name="Feng X."/>
        </authorList>
    </citation>
    <scope>NUCLEOTIDE SEQUENCE</scope>
    <source>
        <strain evidence="3">5K15</strain>
    </source>
</reference>
<protein>
    <submittedName>
        <fullName evidence="3">Uncharacterized protein</fullName>
    </submittedName>
</protein>